<gene>
    <name evidence="2" type="ORF">AWB82_05169</name>
</gene>
<feature type="compositionally biased region" description="Polar residues" evidence="1">
    <location>
        <begin position="1"/>
        <end position="11"/>
    </location>
</feature>
<dbReference type="AlphaFoldDB" id="A0A158CCK3"/>
<reference evidence="2" key="1">
    <citation type="submission" date="2016-01" db="EMBL/GenBank/DDBJ databases">
        <authorList>
            <person name="Peeters C."/>
        </authorList>
    </citation>
    <scope>NUCLEOTIDE SEQUENCE [LARGE SCALE GENOMIC DNA]</scope>
    <source>
        <strain evidence="2">LMG 29325</strain>
    </source>
</reference>
<keyword evidence="3" id="KW-1185">Reference proteome</keyword>
<feature type="region of interest" description="Disordered" evidence="1">
    <location>
        <begin position="1"/>
        <end position="44"/>
    </location>
</feature>
<accession>A0A158CCK3</accession>
<dbReference type="Proteomes" id="UP000054596">
    <property type="component" value="Unassembled WGS sequence"/>
</dbReference>
<protein>
    <submittedName>
        <fullName evidence="2">Uncharacterized protein</fullName>
    </submittedName>
</protein>
<sequence length="44" mass="4562">MPVDTDVTNVITAAKEDEGDPNDRECKSVLSGGADVHTSELTSG</sequence>
<comment type="caution">
    <text evidence="2">The sequence shown here is derived from an EMBL/GenBank/DDBJ whole genome shotgun (WGS) entry which is preliminary data.</text>
</comment>
<dbReference type="EMBL" id="FCOJ02000045">
    <property type="protein sequence ID" value="SAK79247.1"/>
    <property type="molecule type" value="Genomic_DNA"/>
</dbReference>
<proteinExistence type="predicted"/>
<evidence type="ECO:0000313" key="2">
    <source>
        <dbReference type="EMBL" id="SAK79247.1"/>
    </source>
</evidence>
<organism evidence="2 3">
    <name type="scientific">Caballeronia glebae</name>
    <dbReference type="NCBI Taxonomy" id="1777143"/>
    <lineage>
        <taxon>Bacteria</taxon>
        <taxon>Pseudomonadati</taxon>
        <taxon>Pseudomonadota</taxon>
        <taxon>Betaproteobacteria</taxon>
        <taxon>Burkholderiales</taxon>
        <taxon>Burkholderiaceae</taxon>
        <taxon>Caballeronia</taxon>
    </lineage>
</organism>
<name>A0A158CCK3_9BURK</name>
<evidence type="ECO:0000256" key="1">
    <source>
        <dbReference type="SAM" id="MobiDB-lite"/>
    </source>
</evidence>
<evidence type="ECO:0000313" key="3">
    <source>
        <dbReference type="Proteomes" id="UP000054596"/>
    </source>
</evidence>